<sequence length="1371" mass="155111">GNTHPEILSSLDLDITDVDELEPGFVTTTGRFVEADEAARIATKAKQVQPIFEGDFLAAEQLKAKREGVVEVFHGKFAETKTGKEFGGLHVGTEAAANQRLDDVFESQRASIGPRGAEELLGQRQVEKLSLQKSDIAFIDEPISELGQTTDVQGNKRGGLKDFEAIPRNIESLKKQGFKALAYINVTEDPGSVSFLVFDESALAQPPTEAKAAEAAKPPTLTENRLAAIERETGQAETTNKLLTERAEIKKLLPKKRTPQQINRLEAIENTLVEQNADEFPDIDITEKSRKAEVTKVNVQIKEHGVYESELTGLEDVPDIPTVVNVDSTEIGDVRARFEGRSDILRHFNVQETGGPRWDEAASEIGLNTLDEYMDAVELSVESTKPLKGGINEVALAKALNSGDPAIELFAAKREMLKQGFNAAEINKELQNIAEGLQIPQEFITPELISLEELSNVAKKQRILKELDRTVKKVARTKDFQSKAIQKAKSRAAREKRVVFVVERQGRPIVTIREPRSGTFTKITPAAPGEVEGTAESITIEPKASKAPKKAAPQTAEQRKLILQINLEVKKKGLTQTLFSDLKLKHGGSRRLTGRSPRTADQLQAILKAVRAARPTVIGHKKVVSLKTEKQVAELRESLTNLGFMNDEEFAKILKIEARGKEAKFIDARNFITQKQGREILGRMHDTAQRLRVTEPIQRAIEKNPEIAAEIKKIDKLPKKAKDPSRLRSMRFFFQRTGEQANAPIYEVYLDLTLEGQSKSRDRHKETKLAEKLPDFAKIANDPKALQRVEDWIVSQSVLKDKPQSPTDITENEIRLAKLIQGSLKARETMARTGKFFEHFDNREEIPQYLKFKQGIDKAYDIYNTKGYDALIRYLDTQDWGVVSAGYSPMESVVRKVSTYRMPSIAVGKGHIKQRGVVYRKQDRDILQRWYSLMRQMDQLIHIQPRIKALVRLVNDNQDSFRNPQRINSVVSTYLDNLKHTNYEDGLIEDISRRLYSQAITVRVLADPVKVFRNLAQNAAFSEDRKDFLDPRNKKLTTEDTEYLETHVQQSTVMMTDWAFVGEDPLVFKKLTKWVQRKTLYPSSDRMNRLISFWGKINRVRRAFAKDNPLQKQMRDARFSDMQNLEQRTALAILAKDGVDDMARYVAKVHTDNTHFLYAREERSPAEQTKLGRIALNLALFRRAALEKAVFQLQKTFQPGTGFRAKLRAANVLTMLLVMSSLIGLLWKKLTGTEYSPYSYFSFLELNFGGLEVATIEKAEVVYNDMLEILTTRDREAAGKAIDKLSTDITKVADYMIPFYDLGLRAIEAYIGSENIDRVPARKLRELIDKEYKTRGVREVNRNLVEKVQFTFAKGGNSEPTTKKKKRKGFQ</sequence>
<reference evidence="1" key="1">
    <citation type="journal article" date="2015" name="Nature">
        <title>Complex archaea that bridge the gap between prokaryotes and eukaryotes.</title>
        <authorList>
            <person name="Spang A."/>
            <person name="Saw J.H."/>
            <person name="Jorgensen S.L."/>
            <person name="Zaremba-Niedzwiedzka K."/>
            <person name="Martijn J."/>
            <person name="Lind A.E."/>
            <person name="van Eijk R."/>
            <person name="Schleper C."/>
            <person name="Guy L."/>
            <person name="Ettema T.J."/>
        </authorList>
    </citation>
    <scope>NUCLEOTIDE SEQUENCE</scope>
</reference>
<dbReference type="EMBL" id="LAZR01008820">
    <property type="protein sequence ID" value="KKM76375.1"/>
    <property type="molecule type" value="Genomic_DNA"/>
</dbReference>
<accession>A0A0F9MI71</accession>
<protein>
    <submittedName>
        <fullName evidence="1">Uncharacterized protein</fullName>
    </submittedName>
</protein>
<feature type="non-terminal residue" evidence="1">
    <location>
        <position position="1"/>
    </location>
</feature>
<proteinExistence type="predicted"/>
<organism evidence="1">
    <name type="scientific">marine sediment metagenome</name>
    <dbReference type="NCBI Taxonomy" id="412755"/>
    <lineage>
        <taxon>unclassified sequences</taxon>
        <taxon>metagenomes</taxon>
        <taxon>ecological metagenomes</taxon>
    </lineage>
</organism>
<name>A0A0F9MI71_9ZZZZ</name>
<comment type="caution">
    <text evidence="1">The sequence shown here is derived from an EMBL/GenBank/DDBJ whole genome shotgun (WGS) entry which is preliminary data.</text>
</comment>
<gene>
    <name evidence="1" type="ORF">LCGC14_1380780</name>
</gene>
<evidence type="ECO:0000313" key="1">
    <source>
        <dbReference type="EMBL" id="KKM76375.1"/>
    </source>
</evidence>